<sequence>MKHSMNTVREKFFQGRPRNVSTLSVRRRGSPVMLQNWNINPVFEFATSHPCAVNTFCYPRRGRRATRWRLWKNAVASPYIKSTVPYTLQLR</sequence>
<dbReference type="AlphaFoldDB" id="A0AAV5EN58"/>
<organism evidence="1 2">
    <name type="scientific">Eleusine coracana subsp. coracana</name>
    <dbReference type="NCBI Taxonomy" id="191504"/>
    <lineage>
        <taxon>Eukaryota</taxon>
        <taxon>Viridiplantae</taxon>
        <taxon>Streptophyta</taxon>
        <taxon>Embryophyta</taxon>
        <taxon>Tracheophyta</taxon>
        <taxon>Spermatophyta</taxon>
        <taxon>Magnoliopsida</taxon>
        <taxon>Liliopsida</taxon>
        <taxon>Poales</taxon>
        <taxon>Poaceae</taxon>
        <taxon>PACMAD clade</taxon>
        <taxon>Chloridoideae</taxon>
        <taxon>Cynodonteae</taxon>
        <taxon>Eleusininae</taxon>
        <taxon>Eleusine</taxon>
    </lineage>
</organism>
<reference evidence="1" key="1">
    <citation type="journal article" date="2018" name="DNA Res.">
        <title>Multiple hybrid de novo genome assembly of finger millet, an orphan allotetraploid crop.</title>
        <authorList>
            <person name="Hatakeyama M."/>
            <person name="Aluri S."/>
            <person name="Balachadran M.T."/>
            <person name="Sivarajan S.R."/>
            <person name="Patrignani A."/>
            <person name="Gruter S."/>
            <person name="Poveda L."/>
            <person name="Shimizu-Inatsugi R."/>
            <person name="Baeten J."/>
            <person name="Francoijs K.J."/>
            <person name="Nataraja K.N."/>
            <person name="Reddy Y.A.N."/>
            <person name="Phadnis S."/>
            <person name="Ravikumar R.L."/>
            <person name="Schlapbach R."/>
            <person name="Sreeman S.M."/>
            <person name="Shimizu K.K."/>
        </authorList>
    </citation>
    <scope>NUCLEOTIDE SEQUENCE</scope>
</reference>
<accession>A0AAV5EN58</accession>
<proteinExistence type="predicted"/>
<comment type="caution">
    <text evidence="1">The sequence shown here is derived from an EMBL/GenBank/DDBJ whole genome shotgun (WGS) entry which is preliminary data.</text>
</comment>
<keyword evidence="2" id="KW-1185">Reference proteome</keyword>
<evidence type="ECO:0000313" key="1">
    <source>
        <dbReference type="EMBL" id="GJN23976.1"/>
    </source>
</evidence>
<gene>
    <name evidence="1" type="primary">gb11678</name>
    <name evidence="1" type="ORF">PR202_gb11678</name>
</gene>
<protein>
    <submittedName>
        <fullName evidence="1">Uncharacterized protein</fullName>
    </submittedName>
</protein>
<evidence type="ECO:0000313" key="2">
    <source>
        <dbReference type="Proteomes" id="UP001054889"/>
    </source>
</evidence>
<reference evidence="1" key="2">
    <citation type="submission" date="2021-12" db="EMBL/GenBank/DDBJ databases">
        <title>Resequencing data analysis of finger millet.</title>
        <authorList>
            <person name="Hatakeyama M."/>
            <person name="Aluri S."/>
            <person name="Balachadran M.T."/>
            <person name="Sivarajan S.R."/>
            <person name="Poveda L."/>
            <person name="Shimizu-Inatsugi R."/>
            <person name="Schlapbach R."/>
            <person name="Sreeman S.M."/>
            <person name="Shimizu K.K."/>
        </authorList>
    </citation>
    <scope>NUCLEOTIDE SEQUENCE</scope>
</reference>
<name>A0AAV5EN58_ELECO</name>
<dbReference type="EMBL" id="BQKI01000076">
    <property type="protein sequence ID" value="GJN23976.1"/>
    <property type="molecule type" value="Genomic_DNA"/>
</dbReference>
<dbReference type="Proteomes" id="UP001054889">
    <property type="component" value="Unassembled WGS sequence"/>
</dbReference>